<evidence type="ECO:0000256" key="2">
    <source>
        <dbReference type="SAM" id="Phobius"/>
    </source>
</evidence>
<organism evidence="3 4">
    <name type="scientific">Clostridium moutaii</name>
    <dbReference type="NCBI Taxonomy" id="3240932"/>
    <lineage>
        <taxon>Bacteria</taxon>
        <taxon>Bacillati</taxon>
        <taxon>Bacillota</taxon>
        <taxon>Clostridia</taxon>
        <taxon>Eubacteriales</taxon>
        <taxon>Clostridiaceae</taxon>
        <taxon>Clostridium</taxon>
    </lineage>
</organism>
<feature type="coiled-coil region" evidence="1">
    <location>
        <begin position="10"/>
        <end position="41"/>
    </location>
</feature>
<evidence type="ECO:0000313" key="4">
    <source>
        <dbReference type="Proteomes" id="UP001564657"/>
    </source>
</evidence>
<keyword evidence="2" id="KW-0812">Transmembrane</keyword>
<dbReference type="Pfam" id="PF10779">
    <property type="entry name" value="XhlA"/>
    <property type="match status" value="1"/>
</dbReference>
<reference evidence="3 4" key="1">
    <citation type="submission" date="2024-08" db="EMBL/GenBank/DDBJ databases">
        <title>Clostridium lapicellarii sp. nov., and Clostridium renhuaiense sp. nov., two species isolated from the mud in a fermentation cellar used for producing sauce-flavour Chinese liquors.</title>
        <authorList>
            <person name="Yang F."/>
            <person name="Wang H."/>
            <person name="Chen L.Q."/>
            <person name="Zhou N."/>
            <person name="Lu J.J."/>
            <person name="Pu X.X."/>
            <person name="Wan B."/>
            <person name="Wang L."/>
            <person name="Liu S.J."/>
        </authorList>
    </citation>
    <scope>NUCLEOTIDE SEQUENCE [LARGE SCALE GENOMIC DNA]</scope>
    <source>
        <strain evidence="3 4">MT-5</strain>
    </source>
</reference>
<sequence length="84" mass="9740">MSECYDAKLCEEKHRNIDKTLDEHEELLKQHGDDISLIKQENSNFRSDIKTLFSKIDNLISTIKWGLGIFVTVSIFVMGVLLKR</sequence>
<feature type="transmembrane region" description="Helical" evidence="2">
    <location>
        <begin position="63"/>
        <end position="82"/>
    </location>
</feature>
<keyword evidence="2" id="KW-0472">Membrane</keyword>
<protein>
    <submittedName>
        <fullName evidence="3">Hemolysin XhlA family protein</fullName>
    </submittedName>
</protein>
<dbReference type="RefSeq" id="WP_369705110.1">
    <property type="nucleotide sequence ID" value="NZ_JBGEWD010000014.1"/>
</dbReference>
<evidence type="ECO:0000256" key="1">
    <source>
        <dbReference type="SAM" id="Coils"/>
    </source>
</evidence>
<keyword evidence="2" id="KW-1133">Transmembrane helix</keyword>
<keyword evidence="4" id="KW-1185">Reference proteome</keyword>
<name>A0ABV4BR08_9CLOT</name>
<gene>
    <name evidence="3" type="ORF">AB8U03_13630</name>
</gene>
<accession>A0ABV4BR08</accession>
<dbReference type="InterPro" id="IPR019715">
    <property type="entry name" value="Haemolysin_XhlA"/>
</dbReference>
<comment type="caution">
    <text evidence="3">The sequence shown here is derived from an EMBL/GenBank/DDBJ whole genome shotgun (WGS) entry which is preliminary data.</text>
</comment>
<evidence type="ECO:0000313" key="3">
    <source>
        <dbReference type="EMBL" id="MEY8001217.1"/>
    </source>
</evidence>
<dbReference type="EMBL" id="JBGEWD010000014">
    <property type="protein sequence ID" value="MEY8001217.1"/>
    <property type="molecule type" value="Genomic_DNA"/>
</dbReference>
<dbReference type="Proteomes" id="UP001564657">
    <property type="component" value="Unassembled WGS sequence"/>
</dbReference>
<keyword evidence="1" id="KW-0175">Coiled coil</keyword>
<proteinExistence type="predicted"/>